<name>A0A0M3K808_ANISI</name>
<dbReference type="EMBL" id="UYRR01033154">
    <property type="protein sequence ID" value="VDK57987.1"/>
    <property type="molecule type" value="Genomic_DNA"/>
</dbReference>
<accession>A0A0M3K808</accession>
<feature type="region of interest" description="Disordered" evidence="1">
    <location>
        <begin position="1"/>
        <end position="22"/>
    </location>
</feature>
<evidence type="ECO:0000256" key="1">
    <source>
        <dbReference type="SAM" id="MobiDB-lite"/>
    </source>
</evidence>
<protein>
    <submittedName>
        <fullName evidence="4">DUF4258 domain-containing protein</fullName>
    </submittedName>
</protein>
<evidence type="ECO:0000313" key="2">
    <source>
        <dbReference type="EMBL" id="VDK57987.1"/>
    </source>
</evidence>
<organism evidence="4">
    <name type="scientific">Anisakis simplex</name>
    <name type="common">Herring worm</name>
    <dbReference type="NCBI Taxonomy" id="6269"/>
    <lineage>
        <taxon>Eukaryota</taxon>
        <taxon>Metazoa</taxon>
        <taxon>Ecdysozoa</taxon>
        <taxon>Nematoda</taxon>
        <taxon>Chromadorea</taxon>
        <taxon>Rhabditida</taxon>
        <taxon>Spirurina</taxon>
        <taxon>Ascaridomorpha</taxon>
        <taxon>Ascaridoidea</taxon>
        <taxon>Anisakidae</taxon>
        <taxon>Anisakis</taxon>
        <taxon>Anisakis simplex complex</taxon>
    </lineage>
</organism>
<reference evidence="4" key="1">
    <citation type="submission" date="2017-02" db="UniProtKB">
        <authorList>
            <consortium name="WormBaseParasite"/>
        </authorList>
    </citation>
    <scope>IDENTIFICATION</scope>
</reference>
<dbReference type="OrthoDB" id="5776213at2759"/>
<dbReference type="WBParaSite" id="ASIM_0001709901-mRNA-1">
    <property type="protein sequence ID" value="ASIM_0001709901-mRNA-1"/>
    <property type="gene ID" value="ASIM_0001709901"/>
</dbReference>
<dbReference type="Proteomes" id="UP000267096">
    <property type="component" value="Unassembled WGS sequence"/>
</dbReference>
<gene>
    <name evidence="2" type="ORF">ASIM_LOCUS16506</name>
</gene>
<reference evidence="2 3" key="2">
    <citation type="submission" date="2018-11" db="EMBL/GenBank/DDBJ databases">
        <authorList>
            <consortium name="Pathogen Informatics"/>
        </authorList>
    </citation>
    <scope>NUCLEOTIDE SEQUENCE [LARGE SCALE GENOMIC DNA]</scope>
</reference>
<proteinExistence type="predicted"/>
<feature type="compositionally biased region" description="Basic and acidic residues" evidence="1">
    <location>
        <begin position="12"/>
        <end position="22"/>
    </location>
</feature>
<sequence length="110" mass="12446">MAATDGSIATKTAKEAKAKRMQEDALSRLKQLRKEARIRKAKSDSCVDEIVHIQGGGELHFVNNSQTRAYYLVKNDSWLYLERENDGSSNTLYIVRRLSDGRILTKAMVD</sequence>
<evidence type="ECO:0000313" key="4">
    <source>
        <dbReference type="WBParaSite" id="ASIM_0001709901-mRNA-1"/>
    </source>
</evidence>
<evidence type="ECO:0000313" key="3">
    <source>
        <dbReference type="Proteomes" id="UP000267096"/>
    </source>
</evidence>
<keyword evidence="3" id="KW-1185">Reference proteome</keyword>
<dbReference type="AlphaFoldDB" id="A0A0M3K808"/>